<comment type="caution">
    <text evidence="2">The sequence shown here is derived from an EMBL/GenBank/DDBJ whole genome shotgun (WGS) entry which is preliminary data.</text>
</comment>
<dbReference type="PANTHER" id="PTHR36221">
    <property type="entry name" value="DUF742 DOMAIN-CONTAINING PROTEIN"/>
    <property type="match status" value="1"/>
</dbReference>
<dbReference type="InterPro" id="IPR007995">
    <property type="entry name" value="DUF742"/>
</dbReference>
<accession>A0ABT1I9Y5</accession>
<dbReference type="Proteomes" id="UP001205185">
    <property type="component" value="Unassembled WGS sequence"/>
</dbReference>
<dbReference type="PANTHER" id="PTHR36221:SF1">
    <property type="entry name" value="DUF742 DOMAIN-CONTAINING PROTEIN"/>
    <property type="match status" value="1"/>
</dbReference>
<feature type="region of interest" description="Disordered" evidence="1">
    <location>
        <begin position="33"/>
        <end position="110"/>
    </location>
</feature>
<evidence type="ECO:0000313" key="3">
    <source>
        <dbReference type="Proteomes" id="UP001205185"/>
    </source>
</evidence>
<feature type="compositionally biased region" description="Basic and acidic residues" evidence="1">
    <location>
        <begin position="63"/>
        <end position="72"/>
    </location>
</feature>
<proteinExistence type="predicted"/>
<keyword evidence="3" id="KW-1185">Reference proteome</keyword>
<organism evidence="2 3">
    <name type="scientific">Actinokineospora diospyrosa</name>
    <dbReference type="NCBI Taxonomy" id="103728"/>
    <lineage>
        <taxon>Bacteria</taxon>
        <taxon>Bacillati</taxon>
        <taxon>Actinomycetota</taxon>
        <taxon>Actinomycetes</taxon>
        <taxon>Pseudonocardiales</taxon>
        <taxon>Pseudonocardiaceae</taxon>
        <taxon>Actinokineospora</taxon>
    </lineage>
</organism>
<evidence type="ECO:0008006" key="4">
    <source>
        <dbReference type="Google" id="ProtNLM"/>
    </source>
</evidence>
<sequence>MVATPMSSPVRGPALPWLFPAHDQRLDVVMHSDDASTAGGGRERGVEVGRTGARFGPPGQWRGPDRPDRSDELDADGASQVETDIGQVGARFGSRKRRGSAEQDPEPAAADVVVPEQAPALDELTDDEWVSRPQVHALVRPYAWTGGRTRARADLAVEALVSTVEVPRRASWEHRMITDLCLSPRSVAEVAALISVPLGVARVLITDLADRGVLTVHEVAEDTPDLAFMSRVLSALRKL</sequence>
<name>A0ABT1I9Y5_9PSEU</name>
<gene>
    <name evidence="2" type="ORF">LV75_001936</name>
</gene>
<evidence type="ECO:0000256" key="1">
    <source>
        <dbReference type="SAM" id="MobiDB-lite"/>
    </source>
</evidence>
<dbReference type="Pfam" id="PF05331">
    <property type="entry name" value="DUF742"/>
    <property type="match status" value="1"/>
</dbReference>
<evidence type="ECO:0000313" key="2">
    <source>
        <dbReference type="EMBL" id="MCP2269447.1"/>
    </source>
</evidence>
<dbReference type="EMBL" id="JAMTCO010000005">
    <property type="protein sequence ID" value="MCP2269447.1"/>
    <property type="molecule type" value="Genomic_DNA"/>
</dbReference>
<protein>
    <recommendedName>
        <fullName evidence="4">DUF742 domain-containing protein</fullName>
    </recommendedName>
</protein>
<reference evidence="2 3" key="1">
    <citation type="submission" date="2022-06" db="EMBL/GenBank/DDBJ databases">
        <title>Genomic Encyclopedia of Archaeal and Bacterial Type Strains, Phase II (KMG-II): from individual species to whole genera.</title>
        <authorList>
            <person name="Goeker M."/>
        </authorList>
    </citation>
    <scope>NUCLEOTIDE SEQUENCE [LARGE SCALE GENOMIC DNA]</scope>
    <source>
        <strain evidence="2 3">DSM 44255</strain>
    </source>
</reference>